<organism evidence="3 4">
    <name type="scientific">Holothuria leucospilota</name>
    <name type="common">Black long sea cucumber</name>
    <name type="synonym">Mertensiothuria leucospilota</name>
    <dbReference type="NCBI Taxonomy" id="206669"/>
    <lineage>
        <taxon>Eukaryota</taxon>
        <taxon>Metazoa</taxon>
        <taxon>Echinodermata</taxon>
        <taxon>Eleutherozoa</taxon>
        <taxon>Echinozoa</taxon>
        <taxon>Holothuroidea</taxon>
        <taxon>Aspidochirotacea</taxon>
        <taxon>Aspidochirotida</taxon>
        <taxon>Holothuriidae</taxon>
        <taxon>Holothuria</taxon>
    </lineage>
</organism>
<keyword evidence="1 3" id="KW-0347">Helicase</keyword>
<keyword evidence="4" id="KW-1185">Reference proteome</keyword>
<dbReference type="GO" id="GO:0006310">
    <property type="term" value="P:DNA recombination"/>
    <property type="evidence" value="ECO:0007669"/>
    <property type="project" value="UniProtKB-KW"/>
</dbReference>
<dbReference type="Proteomes" id="UP001152320">
    <property type="component" value="Chromosome 1"/>
</dbReference>
<keyword evidence="1" id="KW-0067">ATP-binding</keyword>
<keyword evidence="1" id="KW-0234">DNA repair</keyword>
<reference evidence="3" key="1">
    <citation type="submission" date="2021-10" db="EMBL/GenBank/DDBJ databases">
        <title>Tropical sea cucumber genome reveals ecological adaptation and Cuvierian tubules defense mechanism.</title>
        <authorList>
            <person name="Chen T."/>
        </authorList>
    </citation>
    <scope>NUCLEOTIDE SEQUENCE</scope>
    <source>
        <strain evidence="3">Nanhai2018</strain>
        <tissue evidence="3">Muscle</tissue>
    </source>
</reference>
<dbReference type="GO" id="GO:0016787">
    <property type="term" value="F:hydrolase activity"/>
    <property type="evidence" value="ECO:0007669"/>
    <property type="project" value="UniProtKB-KW"/>
</dbReference>
<sequence>MVEDNFESEILSEPNCIPDFAPAQSSVSNTFVNLPKLHNVEYSTNTDTDNTSYQSLNDQQRKLFRYISSWCYKKTQDENTPPFYIFLSGGAGTGKSLLTKCIKTEVEKIFQTTSPSPDCLSVLVLAFTGTAAFNIHGQTIHSALSIRNFRMPYIPLTQDTLNTLTIKYERLISSIIDEISMVNVEMLSYISCRLQQIKGRSSQPFGNVFILAVGDFYRLPPIIGKPLFDIDPGALVNLWSLFKKWELQQIMRQKNDHQFAQLLNRIRTLQKGHNIQESDQKMLLDRLTHKVLNYPQDAMHIYSRNSDVDTHNTYMLNRYCHNIKVIHALDVYYDKQGQQRKLKQPLQFAKHCNLPVKIEIAVGARIMLTKNLDVSDGLVAFYVRRNGHEETK</sequence>
<dbReference type="GO" id="GO:0005524">
    <property type="term" value="F:ATP binding"/>
    <property type="evidence" value="ECO:0007669"/>
    <property type="project" value="UniProtKB-KW"/>
</dbReference>
<keyword evidence="1" id="KW-0227">DNA damage</keyword>
<evidence type="ECO:0000256" key="1">
    <source>
        <dbReference type="RuleBase" id="RU363044"/>
    </source>
</evidence>
<dbReference type="EMBL" id="JAIZAY010000001">
    <property type="protein sequence ID" value="KAJ8050550.1"/>
    <property type="molecule type" value="Genomic_DNA"/>
</dbReference>
<dbReference type="PANTHER" id="PTHR47642">
    <property type="entry name" value="ATP-DEPENDENT DNA HELICASE"/>
    <property type="match status" value="1"/>
</dbReference>
<keyword evidence="1" id="KW-0547">Nucleotide-binding</keyword>
<comment type="caution">
    <text evidence="3">The sequence shown here is derived from an EMBL/GenBank/DDBJ whole genome shotgun (WGS) entry which is preliminary data.</text>
</comment>
<evidence type="ECO:0000259" key="2">
    <source>
        <dbReference type="Pfam" id="PF05970"/>
    </source>
</evidence>
<dbReference type="GO" id="GO:0000723">
    <property type="term" value="P:telomere maintenance"/>
    <property type="evidence" value="ECO:0007669"/>
    <property type="project" value="InterPro"/>
</dbReference>
<keyword evidence="1" id="KW-0233">DNA recombination</keyword>
<gene>
    <name evidence="3" type="ORF">HOLleu_03795</name>
</gene>
<dbReference type="GO" id="GO:0006281">
    <property type="term" value="P:DNA repair"/>
    <property type="evidence" value="ECO:0007669"/>
    <property type="project" value="UniProtKB-KW"/>
</dbReference>
<dbReference type="AlphaFoldDB" id="A0A9Q1HLI8"/>
<dbReference type="InterPro" id="IPR010285">
    <property type="entry name" value="DNA_helicase_pif1-like_DEAD"/>
</dbReference>
<evidence type="ECO:0000313" key="3">
    <source>
        <dbReference type="EMBL" id="KAJ8050550.1"/>
    </source>
</evidence>
<dbReference type="PANTHER" id="PTHR47642:SF5">
    <property type="entry name" value="ATP-DEPENDENT DNA HELICASE"/>
    <property type="match status" value="1"/>
</dbReference>
<protein>
    <recommendedName>
        <fullName evidence="1">ATP-dependent DNA helicase</fullName>
        <ecNumber evidence="1">5.6.2.3</ecNumber>
    </recommendedName>
</protein>
<feature type="domain" description="DNA helicase Pif1-like DEAD-box helicase" evidence="2">
    <location>
        <begin position="56"/>
        <end position="266"/>
    </location>
</feature>
<dbReference type="GO" id="GO:0043139">
    <property type="term" value="F:5'-3' DNA helicase activity"/>
    <property type="evidence" value="ECO:0007669"/>
    <property type="project" value="UniProtKB-EC"/>
</dbReference>
<name>A0A9Q1HLI8_HOLLE</name>
<dbReference type="InterPro" id="IPR051055">
    <property type="entry name" value="PIF1_helicase"/>
</dbReference>
<dbReference type="InterPro" id="IPR027417">
    <property type="entry name" value="P-loop_NTPase"/>
</dbReference>
<keyword evidence="1" id="KW-0378">Hydrolase</keyword>
<comment type="similarity">
    <text evidence="1">Belongs to the helicase family.</text>
</comment>
<dbReference type="Pfam" id="PF05970">
    <property type="entry name" value="PIF1"/>
    <property type="match status" value="1"/>
</dbReference>
<proteinExistence type="inferred from homology"/>
<dbReference type="EC" id="5.6.2.3" evidence="1"/>
<dbReference type="Gene3D" id="3.40.50.300">
    <property type="entry name" value="P-loop containing nucleotide triphosphate hydrolases"/>
    <property type="match status" value="1"/>
</dbReference>
<evidence type="ECO:0000313" key="4">
    <source>
        <dbReference type="Proteomes" id="UP001152320"/>
    </source>
</evidence>
<accession>A0A9Q1HLI8</accession>
<comment type="cofactor">
    <cofactor evidence="1">
        <name>Mg(2+)</name>
        <dbReference type="ChEBI" id="CHEBI:18420"/>
    </cofactor>
</comment>
<dbReference type="SUPFAM" id="SSF52540">
    <property type="entry name" value="P-loop containing nucleoside triphosphate hydrolases"/>
    <property type="match status" value="2"/>
</dbReference>
<comment type="catalytic activity">
    <reaction evidence="1">
        <text>ATP + H2O = ADP + phosphate + H(+)</text>
        <dbReference type="Rhea" id="RHEA:13065"/>
        <dbReference type="ChEBI" id="CHEBI:15377"/>
        <dbReference type="ChEBI" id="CHEBI:15378"/>
        <dbReference type="ChEBI" id="CHEBI:30616"/>
        <dbReference type="ChEBI" id="CHEBI:43474"/>
        <dbReference type="ChEBI" id="CHEBI:456216"/>
        <dbReference type="EC" id="5.6.2.3"/>
    </reaction>
</comment>
<dbReference type="OrthoDB" id="416437at2759"/>